<gene>
    <name evidence="2" type="ORF">LCGC14_0918810</name>
</gene>
<dbReference type="EMBL" id="LAZR01003094">
    <property type="protein sequence ID" value="KKN22075.1"/>
    <property type="molecule type" value="Genomic_DNA"/>
</dbReference>
<feature type="region of interest" description="Disordered" evidence="1">
    <location>
        <begin position="1"/>
        <end position="26"/>
    </location>
</feature>
<proteinExistence type="predicted"/>
<organism evidence="2">
    <name type="scientific">marine sediment metagenome</name>
    <dbReference type="NCBI Taxonomy" id="412755"/>
    <lineage>
        <taxon>unclassified sequences</taxon>
        <taxon>metagenomes</taxon>
        <taxon>ecological metagenomes</taxon>
    </lineage>
</organism>
<dbReference type="AlphaFoldDB" id="A0A0F9NRJ6"/>
<protein>
    <submittedName>
        <fullName evidence="2">Uncharacterized protein</fullName>
    </submittedName>
</protein>
<name>A0A0F9NRJ6_9ZZZZ</name>
<accession>A0A0F9NRJ6</accession>
<comment type="caution">
    <text evidence="2">The sequence shown here is derived from an EMBL/GenBank/DDBJ whole genome shotgun (WGS) entry which is preliminary data.</text>
</comment>
<evidence type="ECO:0000313" key="2">
    <source>
        <dbReference type="EMBL" id="KKN22075.1"/>
    </source>
</evidence>
<sequence>MPKKNGRSKVRRVGTGPKSGSLKGTEIDKTMNQFLSKDAVSHYRNGSGIRK</sequence>
<feature type="compositionally biased region" description="Basic residues" evidence="1">
    <location>
        <begin position="1"/>
        <end position="12"/>
    </location>
</feature>
<reference evidence="2" key="1">
    <citation type="journal article" date="2015" name="Nature">
        <title>Complex archaea that bridge the gap between prokaryotes and eukaryotes.</title>
        <authorList>
            <person name="Spang A."/>
            <person name="Saw J.H."/>
            <person name="Jorgensen S.L."/>
            <person name="Zaremba-Niedzwiedzka K."/>
            <person name="Martijn J."/>
            <person name="Lind A.E."/>
            <person name="van Eijk R."/>
            <person name="Schleper C."/>
            <person name="Guy L."/>
            <person name="Ettema T.J."/>
        </authorList>
    </citation>
    <scope>NUCLEOTIDE SEQUENCE</scope>
</reference>
<evidence type="ECO:0000256" key="1">
    <source>
        <dbReference type="SAM" id="MobiDB-lite"/>
    </source>
</evidence>